<keyword evidence="2" id="KW-0285">Flavoprotein</keyword>
<dbReference type="Gene3D" id="3.30.465.10">
    <property type="match status" value="1"/>
</dbReference>
<evidence type="ECO:0000256" key="1">
    <source>
        <dbReference type="ARBA" id="ARBA00008000"/>
    </source>
</evidence>
<dbReference type="SUPFAM" id="SSF55103">
    <property type="entry name" value="FAD-linked oxidases, C-terminal domain"/>
    <property type="match status" value="1"/>
</dbReference>
<dbReference type="Gene3D" id="3.30.43.10">
    <property type="entry name" value="Uridine Diphospho-n-acetylenolpyruvylglucosamine Reductase, domain 2"/>
    <property type="match status" value="1"/>
</dbReference>
<dbReference type="InterPro" id="IPR016169">
    <property type="entry name" value="FAD-bd_PCMH_sub2"/>
</dbReference>
<dbReference type="Pfam" id="PF01565">
    <property type="entry name" value="FAD_binding_4"/>
    <property type="match status" value="1"/>
</dbReference>
<organism evidence="5">
    <name type="scientific">freshwater metagenome</name>
    <dbReference type="NCBI Taxonomy" id="449393"/>
    <lineage>
        <taxon>unclassified sequences</taxon>
        <taxon>metagenomes</taxon>
        <taxon>ecological metagenomes</taxon>
    </lineage>
</organism>
<sequence length="495" mass="52678">MTEPTPPIAFSISPDAVGEQFAGGSSVDDAVIEQLKKVCSTSVDDADRAEHGRDWWPLAMHWALAGKTPRKPHAVCRPNNTDEVVAIVNICRQHNIALTTSGGRSGVCGSAVPMFGGVVLDTTQLAGVVSVDQVSGIVEVLPGTFGPDMESELQAKYGITVGHFPQSFDIATVGGWVACRGAGQFSTRYGKIEDMVVALEVVLADGSVIRTGGAPAAATGSDITHLFVGSEGTLGVITRVWLRAHPKATYEKRAAYLFPSFEDGIAACRDAVRKEATPAVLRLYDESESKRSHGTDGTQCTLLVLDEGDQRLVEATMSIVDESARNHGAITGDVELVEKWLHHRNDTSGLQALTSKGYIVDTMEVAAPWSKLVGIFNDVRSAFLGVEGARAATCHLSHSYLDGACLYFTFAGDKTDDIDSAYIALWNAGQRAAIASGSNVSHHHGVGINRARFMSESLGQSLQVLQAIKNTLDPTDIFNPGKLGLSTSRAGTNWP</sequence>
<dbReference type="InterPro" id="IPR006094">
    <property type="entry name" value="Oxid_FAD_bind_N"/>
</dbReference>
<reference evidence="5" key="1">
    <citation type="submission" date="2014-06" db="EMBL/GenBank/DDBJ databases">
        <title>Key roles for freshwater Actinobacteria revealed by deep metagenomic sequencing.</title>
        <authorList>
            <person name="Ghai R."/>
            <person name="Mizuno C.M."/>
            <person name="Picazo A."/>
            <person name="Camacho A."/>
            <person name="Rodriguez-Valera F."/>
        </authorList>
    </citation>
    <scope>NUCLEOTIDE SEQUENCE</scope>
</reference>
<dbReference type="Gene3D" id="1.10.45.10">
    <property type="entry name" value="Vanillyl-alcohol Oxidase, Chain A, domain 4"/>
    <property type="match status" value="1"/>
</dbReference>
<gene>
    <name evidence="5" type="ORF">GM51_22245</name>
</gene>
<dbReference type="PANTHER" id="PTHR46568">
    <property type="entry name" value="ALKYLDIHYDROXYACETONEPHOSPHATE SYNTHASE, PEROXISOMAL"/>
    <property type="match status" value="1"/>
</dbReference>
<dbReference type="Pfam" id="PF02913">
    <property type="entry name" value="FAD-oxidase_C"/>
    <property type="match status" value="1"/>
</dbReference>
<protein>
    <recommendedName>
        <fullName evidence="4">FAD-binding PCMH-type domain-containing protein</fullName>
    </recommendedName>
</protein>
<dbReference type="EMBL" id="JNSL01000229">
    <property type="protein sequence ID" value="KGA11793.1"/>
    <property type="molecule type" value="Genomic_DNA"/>
</dbReference>
<dbReference type="InterPro" id="IPR016164">
    <property type="entry name" value="FAD-linked_Oxase-like_C"/>
</dbReference>
<dbReference type="InterPro" id="IPR004113">
    <property type="entry name" value="FAD-bd_oxidored_4_C"/>
</dbReference>
<dbReference type="InterPro" id="IPR016167">
    <property type="entry name" value="FAD-bd_PCMH_sub1"/>
</dbReference>
<dbReference type="SUPFAM" id="SSF56176">
    <property type="entry name" value="FAD-binding/transporter-associated domain-like"/>
    <property type="match status" value="1"/>
</dbReference>
<evidence type="ECO:0000313" key="5">
    <source>
        <dbReference type="EMBL" id="KGA11793.1"/>
    </source>
</evidence>
<dbReference type="InterPro" id="IPR025650">
    <property type="entry name" value="Alkyl-DHAP_Synthase"/>
</dbReference>
<dbReference type="InterPro" id="IPR016171">
    <property type="entry name" value="Vanillyl_alc_oxidase_C-sub2"/>
</dbReference>
<dbReference type="InterPro" id="IPR016166">
    <property type="entry name" value="FAD-bd_PCMH"/>
</dbReference>
<dbReference type="PANTHER" id="PTHR46568:SF1">
    <property type="entry name" value="ALKYLDIHYDROXYACETONEPHOSPHATE SYNTHASE, PEROXISOMAL"/>
    <property type="match status" value="1"/>
</dbReference>
<dbReference type="InterPro" id="IPR036318">
    <property type="entry name" value="FAD-bd_PCMH-like_sf"/>
</dbReference>
<dbReference type="GO" id="GO:0008609">
    <property type="term" value="F:alkylglycerone-phosphate synthase activity"/>
    <property type="evidence" value="ECO:0007669"/>
    <property type="project" value="InterPro"/>
</dbReference>
<dbReference type="GO" id="GO:0005777">
    <property type="term" value="C:peroxisome"/>
    <property type="evidence" value="ECO:0007669"/>
    <property type="project" value="UniProtKB-ARBA"/>
</dbReference>
<dbReference type="PROSITE" id="PS51387">
    <property type="entry name" value="FAD_PCMH"/>
    <property type="match status" value="1"/>
</dbReference>
<proteinExistence type="inferred from homology"/>
<dbReference type="Gene3D" id="3.30.70.3450">
    <property type="match status" value="1"/>
</dbReference>
<dbReference type="GO" id="GO:0071949">
    <property type="term" value="F:FAD binding"/>
    <property type="evidence" value="ECO:0007669"/>
    <property type="project" value="InterPro"/>
</dbReference>
<feature type="domain" description="FAD-binding PCMH-type" evidence="4">
    <location>
        <begin position="68"/>
        <end position="247"/>
    </location>
</feature>
<evidence type="ECO:0000256" key="3">
    <source>
        <dbReference type="ARBA" id="ARBA00022827"/>
    </source>
</evidence>
<comment type="caution">
    <text evidence="5">The sequence shown here is derived from an EMBL/GenBank/DDBJ whole genome shotgun (WGS) entry which is preliminary data.</text>
</comment>
<name>A0A094S279_9ZZZZ</name>
<accession>A0A094S279</accession>
<dbReference type="Gene3D" id="3.40.462.40">
    <property type="entry name" value="FAD-linked oxidase, cap domain/gating helix"/>
    <property type="match status" value="1"/>
</dbReference>
<dbReference type="GO" id="GO:0008610">
    <property type="term" value="P:lipid biosynthetic process"/>
    <property type="evidence" value="ECO:0007669"/>
    <property type="project" value="InterPro"/>
</dbReference>
<evidence type="ECO:0000259" key="4">
    <source>
        <dbReference type="PROSITE" id="PS51387"/>
    </source>
</evidence>
<keyword evidence="3" id="KW-0274">FAD</keyword>
<evidence type="ECO:0000256" key="2">
    <source>
        <dbReference type="ARBA" id="ARBA00022630"/>
    </source>
</evidence>
<dbReference type="AlphaFoldDB" id="A0A094S279"/>
<comment type="similarity">
    <text evidence="1">Belongs to the FAD-binding oxidoreductase/transferase type 4 family.</text>
</comment>